<dbReference type="eggNOG" id="KOG0439">
    <property type="taxonomic scope" value="Eukaryota"/>
</dbReference>
<comment type="similarity">
    <text evidence="2">Belongs to the VAMP-associated protein (VAP) (TC 9.B.17) family.</text>
</comment>
<dbReference type="GO" id="GO:0061817">
    <property type="term" value="P:endoplasmic reticulum-plasma membrane tethering"/>
    <property type="evidence" value="ECO:0007669"/>
    <property type="project" value="EnsemblFungi"/>
</dbReference>
<dbReference type="GO" id="GO:0035091">
    <property type="term" value="F:phosphatidylinositol binding"/>
    <property type="evidence" value="ECO:0007669"/>
    <property type="project" value="UniProtKB-ARBA"/>
</dbReference>
<dbReference type="GO" id="GO:0160219">
    <property type="term" value="C:cortical endoplasmic reticulum membrane"/>
    <property type="evidence" value="ECO:0007669"/>
    <property type="project" value="UniProtKB-ARBA"/>
</dbReference>
<evidence type="ECO:0000256" key="6">
    <source>
        <dbReference type="ARBA" id="ARBA00023136"/>
    </source>
</evidence>
<dbReference type="InterPro" id="IPR016763">
    <property type="entry name" value="VAP"/>
</dbReference>
<organism evidence="10 11">
    <name type="scientific">Schizosaccharomyces cryophilus (strain OY26 / ATCC MYA-4695 / CBS 11777 / NBRC 106824 / NRRL Y48691)</name>
    <name type="common">Fission yeast</name>
    <dbReference type="NCBI Taxonomy" id="653667"/>
    <lineage>
        <taxon>Eukaryota</taxon>
        <taxon>Fungi</taxon>
        <taxon>Dikarya</taxon>
        <taxon>Ascomycota</taxon>
        <taxon>Taphrinomycotina</taxon>
        <taxon>Schizosaccharomycetes</taxon>
        <taxon>Schizosaccharomycetales</taxon>
        <taxon>Schizosaccharomycetaceae</taxon>
        <taxon>Schizosaccharomyces</taxon>
    </lineage>
</organism>
<feature type="compositionally biased region" description="Low complexity" evidence="7">
    <location>
        <begin position="143"/>
        <end position="155"/>
    </location>
</feature>
<feature type="compositionally biased region" description="Polar residues" evidence="7">
    <location>
        <begin position="160"/>
        <end position="174"/>
    </location>
</feature>
<dbReference type="GO" id="GO:0061709">
    <property type="term" value="P:reticulophagy"/>
    <property type="evidence" value="ECO:0007669"/>
    <property type="project" value="EnsemblFungi"/>
</dbReference>
<dbReference type="GO" id="GO:0051685">
    <property type="term" value="P:maintenance of ER location"/>
    <property type="evidence" value="ECO:0007669"/>
    <property type="project" value="EnsemblFungi"/>
</dbReference>
<evidence type="ECO:0000256" key="2">
    <source>
        <dbReference type="ARBA" id="ARBA00008932"/>
    </source>
</evidence>
<dbReference type="GO" id="GO:0007009">
    <property type="term" value="P:plasma membrane organization"/>
    <property type="evidence" value="ECO:0007669"/>
    <property type="project" value="EnsemblFungi"/>
</dbReference>
<dbReference type="OrthoDB" id="264603at2759"/>
<dbReference type="PANTHER" id="PTHR10809">
    <property type="entry name" value="VESICLE-ASSOCIATED MEMBRANE PROTEIN-ASSOCIATED PROTEIN"/>
    <property type="match status" value="1"/>
</dbReference>
<name>S9W0G9_SCHCR</name>
<feature type="domain" description="MSP" evidence="9">
    <location>
        <begin position="1"/>
        <end position="121"/>
    </location>
</feature>
<dbReference type="PANTHER" id="PTHR10809:SF6">
    <property type="entry name" value="AT11025P-RELATED"/>
    <property type="match status" value="1"/>
</dbReference>
<keyword evidence="6 8" id="KW-0472">Membrane</keyword>
<dbReference type="Gene3D" id="2.60.40.10">
    <property type="entry name" value="Immunoglobulins"/>
    <property type="match status" value="1"/>
</dbReference>
<dbReference type="PIRSF" id="PIRSF019693">
    <property type="entry name" value="VAMP-associated"/>
    <property type="match status" value="1"/>
</dbReference>
<dbReference type="PROSITE" id="PS50202">
    <property type="entry name" value="MSP"/>
    <property type="match status" value="1"/>
</dbReference>
<gene>
    <name evidence="10" type="ORF">SPOG_00326</name>
</gene>
<dbReference type="Proteomes" id="UP000015464">
    <property type="component" value="Unassembled WGS sequence"/>
</dbReference>
<feature type="compositionally biased region" description="Polar residues" evidence="7">
    <location>
        <begin position="208"/>
        <end position="227"/>
    </location>
</feature>
<keyword evidence="3 8" id="KW-0812">Transmembrane</keyword>
<evidence type="ECO:0000256" key="1">
    <source>
        <dbReference type="ARBA" id="ARBA00004163"/>
    </source>
</evidence>
<dbReference type="InterPro" id="IPR013783">
    <property type="entry name" value="Ig-like_fold"/>
</dbReference>
<dbReference type="GO" id="GO:0090158">
    <property type="term" value="P:endoplasmic reticulum membrane organization"/>
    <property type="evidence" value="ECO:0007669"/>
    <property type="project" value="TreeGrafter"/>
</dbReference>
<dbReference type="GO" id="GO:0033149">
    <property type="term" value="F:FFAT motif binding"/>
    <property type="evidence" value="ECO:0007669"/>
    <property type="project" value="TreeGrafter"/>
</dbReference>
<dbReference type="GO" id="GO:0016328">
    <property type="term" value="C:lateral plasma membrane"/>
    <property type="evidence" value="ECO:0007669"/>
    <property type="project" value="EnsemblFungi"/>
</dbReference>
<dbReference type="SUPFAM" id="SSF49354">
    <property type="entry name" value="PapD-like"/>
    <property type="match status" value="1"/>
</dbReference>
<keyword evidence="4" id="KW-0256">Endoplasmic reticulum</keyword>
<dbReference type="InterPro" id="IPR000535">
    <property type="entry name" value="MSP_dom"/>
</dbReference>
<dbReference type="GeneID" id="25034658"/>
<evidence type="ECO:0000256" key="3">
    <source>
        <dbReference type="ARBA" id="ARBA00022692"/>
    </source>
</evidence>
<dbReference type="OMA" id="VVPQIHN"/>
<dbReference type="FunFam" id="2.60.40.10:FF:000813">
    <property type="entry name" value="Vesicle-associated protein 1-1"/>
    <property type="match status" value="1"/>
</dbReference>
<evidence type="ECO:0000313" key="11">
    <source>
        <dbReference type="Proteomes" id="UP000015464"/>
    </source>
</evidence>
<dbReference type="HOGENOM" id="CLU_032848_1_1_1"/>
<proteinExistence type="inferred from homology"/>
<dbReference type="GO" id="GO:1902647">
    <property type="term" value="P:negative regulation of 1-phosphatidyl-1D-myo-inositol 4,5-bisphosphate biosynthetic process"/>
    <property type="evidence" value="ECO:0007669"/>
    <property type="project" value="EnsemblFungi"/>
</dbReference>
<accession>S9W0G9</accession>
<reference evidence="10 11" key="1">
    <citation type="journal article" date="2011" name="Science">
        <title>Comparative functional genomics of the fission yeasts.</title>
        <authorList>
            <person name="Rhind N."/>
            <person name="Chen Z."/>
            <person name="Yassour M."/>
            <person name="Thompson D.A."/>
            <person name="Haas B.J."/>
            <person name="Habib N."/>
            <person name="Wapinski I."/>
            <person name="Roy S."/>
            <person name="Lin M.F."/>
            <person name="Heiman D.I."/>
            <person name="Young S.K."/>
            <person name="Furuya K."/>
            <person name="Guo Y."/>
            <person name="Pidoux A."/>
            <person name="Chen H.M."/>
            <person name="Robbertse B."/>
            <person name="Goldberg J.M."/>
            <person name="Aoki K."/>
            <person name="Bayne E.H."/>
            <person name="Berlin A.M."/>
            <person name="Desjardins C.A."/>
            <person name="Dobbs E."/>
            <person name="Dukaj L."/>
            <person name="Fan L."/>
            <person name="FitzGerald M.G."/>
            <person name="French C."/>
            <person name="Gujja S."/>
            <person name="Hansen K."/>
            <person name="Keifenheim D."/>
            <person name="Levin J.Z."/>
            <person name="Mosher R.A."/>
            <person name="Mueller C.A."/>
            <person name="Pfiffner J."/>
            <person name="Priest M."/>
            <person name="Russ C."/>
            <person name="Smialowska A."/>
            <person name="Swoboda P."/>
            <person name="Sykes S.M."/>
            <person name="Vaughn M."/>
            <person name="Vengrova S."/>
            <person name="Yoder R."/>
            <person name="Zeng Q."/>
            <person name="Allshire R."/>
            <person name="Baulcombe D."/>
            <person name="Birren B.W."/>
            <person name="Brown W."/>
            <person name="Ekwall K."/>
            <person name="Kellis M."/>
            <person name="Leatherwood J."/>
            <person name="Levin H."/>
            <person name="Margalit H."/>
            <person name="Martienssen R."/>
            <person name="Nieduszynski C.A."/>
            <person name="Spatafora J.W."/>
            <person name="Friedman N."/>
            <person name="Dalgaard J.Z."/>
            <person name="Baumann P."/>
            <person name="Niki H."/>
            <person name="Regev A."/>
            <person name="Nusbaum C."/>
        </authorList>
    </citation>
    <scope>NUCLEOTIDE SEQUENCE [LARGE SCALE GENOMIC DNA]</scope>
    <source>
        <strain evidence="11">OY26 / ATCC MYA-4695 / CBS 11777 / NBRC 106824 / NRRL Y48691</strain>
    </source>
</reference>
<evidence type="ECO:0000313" key="10">
    <source>
        <dbReference type="EMBL" id="EPY51904.1"/>
    </source>
</evidence>
<keyword evidence="5 8" id="KW-1133">Transmembrane helix</keyword>
<dbReference type="EMBL" id="KE546990">
    <property type="protein sequence ID" value="EPY51904.1"/>
    <property type="molecule type" value="Genomic_DNA"/>
</dbReference>
<sequence length="301" mass="32252">MSIECRNSIFFPRPLTQLVKRDFQLDNPSSVPIGFKVKTTAPKQYCVRPNGGRIEPNSSTTIQVILQPLDHEPAPNTKCRDKFLVQSAELRPELEGIDTTEIWSQVRKEDVHERKIRCVFGDPSEEETSQHNRHKNSISSTTSNAAFASQAPNAAYGRQGQPSANAASPTLTQPPQMPRSSVDAPATPRVAGKAAPPISTDDPVATAPNVTFPSPSAPTSNPINPRFQSAAATSPAATSPPEPKSTHFGTSNTTPLPATKSTSTFGRPTSGAKVVPQIHNTVTVQTAVLLAVICFLIGLLF</sequence>
<evidence type="ECO:0000256" key="7">
    <source>
        <dbReference type="SAM" id="MobiDB-lite"/>
    </source>
</evidence>
<comment type="subcellular location">
    <subcellularLocation>
        <location evidence="1">Endoplasmic reticulum membrane</location>
        <topology evidence="1">Single-pass type IV membrane protein</topology>
    </subcellularLocation>
</comment>
<dbReference type="GO" id="GO:0005635">
    <property type="term" value="C:nuclear envelope"/>
    <property type="evidence" value="ECO:0007669"/>
    <property type="project" value="EnsemblFungi"/>
</dbReference>
<dbReference type="RefSeq" id="XP_013023289.1">
    <property type="nucleotide sequence ID" value="XM_013167835.1"/>
</dbReference>
<feature type="transmembrane region" description="Helical" evidence="8">
    <location>
        <begin position="282"/>
        <end position="300"/>
    </location>
</feature>
<evidence type="ECO:0000259" key="9">
    <source>
        <dbReference type="PROSITE" id="PS50202"/>
    </source>
</evidence>
<dbReference type="GO" id="GO:0140506">
    <property type="term" value="F:endoplasmic reticulum-autophagosome adaptor activity"/>
    <property type="evidence" value="ECO:0007669"/>
    <property type="project" value="UniProtKB-ARBA"/>
</dbReference>
<feature type="compositionally biased region" description="Polar residues" evidence="7">
    <location>
        <begin position="247"/>
        <end position="267"/>
    </location>
</feature>
<dbReference type="InterPro" id="IPR008962">
    <property type="entry name" value="PapD-like_sf"/>
</dbReference>
<dbReference type="GO" id="GO:0001786">
    <property type="term" value="F:phosphatidylserine binding"/>
    <property type="evidence" value="ECO:0007669"/>
    <property type="project" value="UniProtKB-ARBA"/>
</dbReference>
<evidence type="ECO:0000256" key="4">
    <source>
        <dbReference type="ARBA" id="ARBA00022824"/>
    </source>
</evidence>
<dbReference type="GO" id="GO:0160214">
    <property type="term" value="F:endoplasmic reticulum-plasma membrane adaptor activity"/>
    <property type="evidence" value="ECO:0007669"/>
    <property type="project" value="EnsemblFungi"/>
</dbReference>
<evidence type="ECO:0000256" key="8">
    <source>
        <dbReference type="SAM" id="Phobius"/>
    </source>
</evidence>
<dbReference type="STRING" id="653667.S9W0G9"/>
<protein>
    <submittedName>
        <fullName evidence="10">MSP domain-containing protein</fullName>
    </submittedName>
</protein>
<dbReference type="Pfam" id="PF00635">
    <property type="entry name" value="Motile_Sperm"/>
    <property type="match status" value="1"/>
</dbReference>
<evidence type="ECO:0000256" key="5">
    <source>
        <dbReference type="ARBA" id="ARBA00022989"/>
    </source>
</evidence>
<dbReference type="AlphaFoldDB" id="S9W0G9"/>
<keyword evidence="11" id="KW-1185">Reference proteome</keyword>
<feature type="region of interest" description="Disordered" evidence="7">
    <location>
        <begin position="121"/>
        <end position="272"/>
    </location>
</feature>